<evidence type="ECO:0000313" key="3">
    <source>
        <dbReference type="EMBL" id="KDP46842.1"/>
    </source>
</evidence>
<dbReference type="InterPro" id="IPR025131">
    <property type="entry name" value="DUF4057"/>
</dbReference>
<feature type="domain" description="DUF4057" evidence="2">
    <location>
        <begin position="3"/>
        <end position="300"/>
    </location>
</feature>
<gene>
    <name evidence="3" type="ORF">JCGZ_24051</name>
</gene>
<dbReference type="PANTHER" id="PTHR31132:SF2">
    <property type="entry name" value="HEMATOLOGICAL_NEUROLOGICAL-LIKE PROTEIN"/>
    <property type="match status" value="1"/>
</dbReference>
<feature type="compositionally biased region" description="Polar residues" evidence="1">
    <location>
        <begin position="141"/>
        <end position="150"/>
    </location>
</feature>
<dbReference type="PANTHER" id="PTHR31132">
    <property type="entry name" value="N-LYSINE METHYLTRANSFERASE"/>
    <property type="match status" value="1"/>
</dbReference>
<feature type="compositionally biased region" description="Basic and acidic residues" evidence="1">
    <location>
        <begin position="188"/>
        <end position="200"/>
    </location>
</feature>
<feature type="region of interest" description="Disordered" evidence="1">
    <location>
        <begin position="277"/>
        <end position="302"/>
    </location>
</feature>
<protein>
    <recommendedName>
        <fullName evidence="2">DUF4057 domain-containing protein</fullName>
    </recommendedName>
</protein>
<dbReference type="Proteomes" id="UP000027138">
    <property type="component" value="Unassembled WGS sequence"/>
</dbReference>
<dbReference type="EMBL" id="KK914206">
    <property type="protein sequence ID" value="KDP46842.1"/>
    <property type="molecule type" value="Genomic_DNA"/>
</dbReference>
<feature type="compositionally biased region" description="Basic residues" evidence="1">
    <location>
        <begin position="1"/>
        <end position="11"/>
    </location>
</feature>
<reference evidence="3 4" key="1">
    <citation type="journal article" date="2014" name="PLoS ONE">
        <title>Global Analysis of Gene Expression Profiles in Physic Nut (Jatropha curcas L.) Seedlings Exposed to Salt Stress.</title>
        <authorList>
            <person name="Zhang L."/>
            <person name="Zhang C."/>
            <person name="Wu P."/>
            <person name="Chen Y."/>
            <person name="Li M."/>
            <person name="Jiang H."/>
            <person name="Wu G."/>
        </authorList>
    </citation>
    <scope>NUCLEOTIDE SEQUENCE [LARGE SCALE GENOMIC DNA]</scope>
    <source>
        <strain evidence="4">cv. GZQX0401</strain>
        <tissue evidence="3">Young leaves</tissue>
    </source>
</reference>
<name>A0A067LEN8_JATCU</name>
<feature type="region of interest" description="Disordered" evidence="1">
    <location>
        <begin position="1"/>
        <end position="45"/>
    </location>
</feature>
<feature type="compositionally biased region" description="Low complexity" evidence="1">
    <location>
        <begin position="23"/>
        <end position="34"/>
    </location>
</feature>
<dbReference type="STRING" id="180498.A0A067LEN8"/>
<accession>A0A067LEN8</accession>
<evidence type="ECO:0000256" key="1">
    <source>
        <dbReference type="SAM" id="MobiDB-lite"/>
    </source>
</evidence>
<dbReference type="AlphaFoldDB" id="A0A067LEN8"/>
<evidence type="ECO:0000313" key="4">
    <source>
        <dbReference type="Proteomes" id="UP000027138"/>
    </source>
</evidence>
<feature type="region of interest" description="Disordered" evidence="1">
    <location>
        <begin position="188"/>
        <end position="218"/>
    </location>
</feature>
<dbReference type="KEGG" id="jcu:105649412"/>
<feature type="region of interest" description="Disordered" evidence="1">
    <location>
        <begin position="245"/>
        <end position="264"/>
    </location>
</feature>
<keyword evidence="4" id="KW-1185">Reference proteome</keyword>
<proteinExistence type="predicted"/>
<organism evidence="3 4">
    <name type="scientific">Jatropha curcas</name>
    <name type="common">Barbados nut</name>
    <dbReference type="NCBI Taxonomy" id="180498"/>
    <lineage>
        <taxon>Eukaryota</taxon>
        <taxon>Viridiplantae</taxon>
        <taxon>Streptophyta</taxon>
        <taxon>Embryophyta</taxon>
        <taxon>Tracheophyta</taxon>
        <taxon>Spermatophyta</taxon>
        <taxon>Magnoliopsida</taxon>
        <taxon>eudicotyledons</taxon>
        <taxon>Gunneridae</taxon>
        <taxon>Pentapetalae</taxon>
        <taxon>rosids</taxon>
        <taxon>fabids</taxon>
        <taxon>Malpighiales</taxon>
        <taxon>Euphorbiaceae</taxon>
        <taxon>Crotonoideae</taxon>
        <taxon>Jatropheae</taxon>
        <taxon>Jatropha</taxon>
    </lineage>
</organism>
<sequence length="302" mass="32333">MERSTPVRKPHTSTADLLTWTEAPPSASPATASSHRPHQPSDRISKVLFGGQVTDAEAESLMKKKPCSGYKLKEMTGSGIFAANGGDNASESGADNPINKTSVRVYQQAMNGISQISFNTEESISPKKPTSLPEVAKQRELSGTLQSESDMNSKKQISDAKFKEISGHDIFAPSPEIAPRSLAAARSLETKENKDIEKPAPRNIRTSVKVSNPAGGQSNILFGEEPVVRTSKKIHNQKFQELTGNDIFKGDVPPGSAEKPLSSAKLKEISGSNIFADGKSESRDYFGGVRKPPGGESSIALV</sequence>
<dbReference type="OrthoDB" id="1868458at2759"/>
<evidence type="ECO:0000259" key="2">
    <source>
        <dbReference type="Pfam" id="PF13266"/>
    </source>
</evidence>
<dbReference type="Pfam" id="PF13266">
    <property type="entry name" value="DUF4057"/>
    <property type="match status" value="1"/>
</dbReference>
<feature type="region of interest" description="Disordered" evidence="1">
    <location>
        <begin position="117"/>
        <end position="157"/>
    </location>
</feature>
<feature type="compositionally biased region" description="Polar residues" evidence="1">
    <location>
        <begin position="204"/>
        <end position="218"/>
    </location>
</feature>